<gene>
    <name evidence="1" type="ORF">METZ01_LOCUS483676</name>
</gene>
<name>A0A383CF29_9ZZZZ</name>
<accession>A0A383CF29</accession>
<sequence length="241" mass="27813">IHSALFETYVHPENYIIDDTDGEKKWVSPILGLHPYKMDRYNEIALWHDDSQKAVVIFPLFTATAYAPGGFYDYYTGKCDSCTTTTIKVPEFRYTSSGNAIQALDLLGYDVLNDAQVDQNPAILKNYDKVIMLHNEYVTQDMFDAITSHPKVIYLYPNALYAEIDVNYIDNTITLIRGHDYPPEDPVSNGFDWEFDNTHPYEFDTECETMEMYSIEDWRSNVGVDIARMGGNQHWMTTCYP</sequence>
<reference evidence="1" key="1">
    <citation type="submission" date="2018-05" db="EMBL/GenBank/DDBJ databases">
        <authorList>
            <person name="Lanie J.A."/>
            <person name="Ng W.-L."/>
            <person name="Kazmierczak K.M."/>
            <person name="Andrzejewski T.M."/>
            <person name="Davidsen T.M."/>
            <person name="Wayne K.J."/>
            <person name="Tettelin H."/>
            <person name="Glass J.I."/>
            <person name="Rusch D."/>
            <person name="Podicherti R."/>
            <person name="Tsui H.-C.T."/>
            <person name="Winkler M.E."/>
        </authorList>
    </citation>
    <scope>NUCLEOTIDE SEQUENCE</scope>
</reference>
<proteinExistence type="predicted"/>
<dbReference type="AlphaFoldDB" id="A0A383CF29"/>
<feature type="non-terminal residue" evidence="1">
    <location>
        <position position="1"/>
    </location>
</feature>
<evidence type="ECO:0000313" key="1">
    <source>
        <dbReference type="EMBL" id="SVE30822.1"/>
    </source>
</evidence>
<organism evidence="1">
    <name type="scientific">marine metagenome</name>
    <dbReference type="NCBI Taxonomy" id="408172"/>
    <lineage>
        <taxon>unclassified sequences</taxon>
        <taxon>metagenomes</taxon>
        <taxon>ecological metagenomes</taxon>
    </lineage>
</organism>
<dbReference type="EMBL" id="UINC01208334">
    <property type="protein sequence ID" value="SVE30822.1"/>
    <property type="molecule type" value="Genomic_DNA"/>
</dbReference>
<protein>
    <submittedName>
        <fullName evidence="1">Uncharacterized protein</fullName>
    </submittedName>
</protein>
<feature type="non-terminal residue" evidence="1">
    <location>
        <position position="241"/>
    </location>
</feature>